<protein>
    <recommendedName>
        <fullName evidence="4">Nuclease associated modular domain-containing protein</fullName>
    </recommendedName>
</protein>
<name>A0AA38SSR9_9ASTR</name>
<feature type="region of interest" description="Disordered" evidence="1">
    <location>
        <begin position="450"/>
        <end position="501"/>
    </location>
</feature>
<feature type="compositionally biased region" description="Acidic residues" evidence="1">
    <location>
        <begin position="490"/>
        <end position="501"/>
    </location>
</feature>
<evidence type="ECO:0000313" key="2">
    <source>
        <dbReference type="EMBL" id="KAJ9537638.1"/>
    </source>
</evidence>
<proteinExistence type="predicted"/>
<reference evidence="2" key="1">
    <citation type="submission" date="2023-03" db="EMBL/GenBank/DDBJ databases">
        <title>Chromosome-scale reference genome and RAD-based genetic map of yellow starthistle (Centaurea solstitialis) reveal putative structural variation and QTLs associated with invader traits.</title>
        <authorList>
            <person name="Reatini B."/>
            <person name="Cang F.A."/>
            <person name="Jiang Q."/>
            <person name="Mckibben M.T.W."/>
            <person name="Barker M.S."/>
            <person name="Rieseberg L.H."/>
            <person name="Dlugosch K.M."/>
        </authorList>
    </citation>
    <scope>NUCLEOTIDE SEQUENCE</scope>
    <source>
        <strain evidence="2">CAN-66</strain>
        <tissue evidence="2">Leaf</tissue>
    </source>
</reference>
<feature type="region of interest" description="Disordered" evidence="1">
    <location>
        <begin position="211"/>
        <end position="232"/>
    </location>
</feature>
<dbReference type="Proteomes" id="UP001172457">
    <property type="component" value="Chromosome 8"/>
</dbReference>
<feature type="region of interest" description="Disordered" evidence="1">
    <location>
        <begin position="70"/>
        <end position="114"/>
    </location>
</feature>
<sequence>MFADIATPQPSFRSSLYSLGFQPLHHHHHHHVSRWRYFHKPNRIIIKTLDISSSSSAGLMIKAVATLEPRCSPSDNKKENGNAQQQQQQLSIDSNQTSSSSSSSILDEKETLRRKRISKANKGKEAWNKGLRHTPVFLLVLAVSRETRLKIGASVRLTWDRNRIKRRMISRCHREWLNLLAEASRKGLYGEQELQWDSYDTINEQLEKIHQKGVESRRRPKSTTPGKRIPKTLEQRRKISEAIAAKWADPIDGLWRNAYRDRVQSGMAKRYERSSVTRDPTKKKEPKKIKAEKKKEPRVIRASRPKVKKISSQARYKDPQAGYKLEMIKSIRAQRAGSDPKIREAVTRANVLIAEAQRAAEALEVAAAKNPMAEASLVETRKLIAEAISYIESIEMLHSPSPDVKTEIEQRGGVNGVGSLGLSDAGIGSKHVAEDMHVVANGKEHINVSSSSASSWGLQVEEDVGRTMASEEEEKGSKGRKRWVCGRLVEDDDDEEEEEEQ</sequence>
<evidence type="ECO:0000256" key="1">
    <source>
        <dbReference type="SAM" id="MobiDB-lite"/>
    </source>
</evidence>
<keyword evidence="3" id="KW-1185">Reference proteome</keyword>
<dbReference type="EMBL" id="JARYMX010000008">
    <property type="protein sequence ID" value="KAJ9537638.1"/>
    <property type="molecule type" value="Genomic_DNA"/>
</dbReference>
<organism evidence="2 3">
    <name type="scientific">Centaurea solstitialis</name>
    <name type="common">yellow star-thistle</name>
    <dbReference type="NCBI Taxonomy" id="347529"/>
    <lineage>
        <taxon>Eukaryota</taxon>
        <taxon>Viridiplantae</taxon>
        <taxon>Streptophyta</taxon>
        <taxon>Embryophyta</taxon>
        <taxon>Tracheophyta</taxon>
        <taxon>Spermatophyta</taxon>
        <taxon>Magnoliopsida</taxon>
        <taxon>eudicotyledons</taxon>
        <taxon>Gunneridae</taxon>
        <taxon>Pentapetalae</taxon>
        <taxon>asterids</taxon>
        <taxon>campanulids</taxon>
        <taxon>Asterales</taxon>
        <taxon>Asteraceae</taxon>
        <taxon>Carduoideae</taxon>
        <taxon>Cardueae</taxon>
        <taxon>Centaureinae</taxon>
        <taxon>Centaurea</taxon>
    </lineage>
</organism>
<accession>A0AA38SSR9</accession>
<dbReference type="AlphaFoldDB" id="A0AA38SSR9"/>
<gene>
    <name evidence="2" type="ORF">OSB04_030371</name>
</gene>
<comment type="caution">
    <text evidence="2">The sequence shown here is derived from an EMBL/GenBank/DDBJ whole genome shotgun (WGS) entry which is preliminary data.</text>
</comment>
<dbReference type="PANTHER" id="PTHR34199">
    <property type="entry name" value="NUMOD3 MOTIF FAMILY PROTEIN, EXPRESSED"/>
    <property type="match status" value="1"/>
</dbReference>
<dbReference type="PANTHER" id="PTHR34199:SF2">
    <property type="entry name" value="NUMOD3 MOTIF FAMILY PROTEIN, EXPRESSED"/>
    <property type="match status" value="1"/>
</dbReference>
<evidence type="ECO:0008006" key="4">
    <source>
        <dbReference type="Google" id="ProtNLM"/>
    </source>
</evidence>
<evidence type="ECO:0000313" key="3">
    <source>
        <dbReference type="Proteomes" id="UP001172457"/>
    </source>
</evidence>
<feature type="region of interest" description="Disordered" evidence="1">
    <location>
        <begin position="266"/>
        <end position="299"/>
    </location>
</feature>
<feature type="compositionally biased region" description="Basic and acidic residues" evidence="1">
    <location>
        <begin position="266"/>
        <end position="283"/>
    </location>
</feature>